<proteinExistence type="predicted"/>
<keyword evidence="1" id="KW-1133">Transmembrane helix</keyword>
<reference evidence="2" key="1">
    <citation type="submission" date="2013-03" db="EMBL/GenBank/DDBJ databases">
        <title>Genome Sequence of the Profundibacterium mesophilum strain KAUST100406-0324T from Red Sea, a novel genus in the family Rhodobacteraceae.</title>
        <authorList>
            <person name="Essack M."/>
            <person name="Alam I."/>
            <person name="Lafi F."/>
            <person name="Alawi W."/>
            <person name="Kamanu F."/>
            <person name="Al-Suwailem A."/>
            <person name="Lee O.O."/>
            <person name="Xu Y."/>
            <person name="Bajic V."/>
            <person name="Qian P.-Y."/>
            <person name="Archer J."/>
        </authorList>
    </citation>
    <scope>NUCLEOTIDE SEQUENCE</scope>
    <source>
        <strain evidence="2">KAUST100406-0324</strain>
    </source>
</reference>
<sequence>MEHIQAGTRSIQLICKLNSDRLLYAATIATALAAGAFVGSL</sequence>
<evidence type="ECO:0000256" key="1">
    <source>
        <dbReference type="SAM" id="Phobius"/>
    </source>
</evidence>
<comment type="caution">
    <text evidence="2">The sequence shown here is derived from an EMBL/GenBank/DDBJ whole genome shotgun (WGS) entry which is preliminary data.</text>
</comment>
<name>A0A921NTG0_9RHOB</name>
<evidence type="ECO:0000313" key="3">
    <source>
        <dbReference type="Proteomes" id="UP000698242"/>
    </source>
</evidence>
<accession>A0A921NTG0</accession>
<protein>
    <submittedName>
        <fullName evidence="2">Uncharacterized protein</fullName>
    </submittedName>
</protein>
<dbReference type="RefSeq" id="WP_268892420.1">
    <property type="nucleotide sequence ID" value="NZ_APKE01000028.1"/>
</dbReference>
<dbReference type="EMBL" id="APKE01000028">
    <property type="protein sequence ID" value="KAF0675213.1"/>
    <property type="molecule type" value="Genomic_DNA"/>
</dbReference>
<evidence type="ECO:0000313" key="2">
    <source>
        <dbReference type="EMBL" id="KAF0675213.1"/>
    </source>
</evidence>
<dbReference type="AlphaFoldDB" id="A0A921NTG0"/>
<dbReference type="Proteomes" id="UP000698242">
    <property type="component" value="Unassembled WGS sequence"/>
</dbReference>
<keyword evidence="3" id="KW-1185">Reference proteome</keyword>
<feature type="transmembrane region" description="Helical" evidence="1">
    <location>
        <begin position="21"/>
        <end position="39"/>
    </location>
</feature>
<gene>
    <name evidence="2" type="ORF">PMES_02476</name>
</gene>
<keyword evidence="1" id="KW-0472">Membrane</keyword>
<keyword evidence="1" id="KW-0812">Transmembrane</keyword>
<organism evidence="2 3">
    <name type="scientific">Profundibacterium mesophilum KAUST100406-0324</name>
    <dbReference type="NCBI Taxonomy" id="1037889"/>
    <lineage>
        <taxon>Bacteria</taxon>
        <taxon>Pseudomonadati</taxon>
        <taxon>Pseudomonadota</taxon>
        <taxon>Alphaproteobacteria</taxon>
        <taxon>Rhodobacterales</taxon>
        <taxon>Roseobacteraceae</taxon>
        <taxon>Profundibacterium</taxon>
    </lineage>
</organism>